<feature type="signal peptide" evidence="2">
    <location>
        <begin position="1"/>
        <end position="19"/>
    </location>
</feature>
<evidence type="ECO:0000313" key="4">
    <source>
        <dbReference type="Proteomes" id="UP000546162"/>
    </source>
</evidence>
<evidence type="ECO:0008006" key="5">
    <source>
        <dbReference type="Google" id="ProtNLM"/>
    </source>
</evidence>
<evidence type="ECO:0000256" key="2">
    <source>
        <dbReference type="SAM" id="SignalP"/>
    </source>
</evidence>
<reference evidence="3 4" key="1">
    <citation type="submission" date="2020-08" db="EMBL/GenBank/DDBJ databases">
        <title>Sequencing the genomes of 1000 actinobacteria strains.</title>
        <authorList>
            <person name="Klenk H.-P."/>
        </authorList>
    </citation>
    <scope>NUCLEOTIDE SEQUENCE [LARGE SCALE GENOMIC DNA]</scope>
    <source>
        <strain evidence="3 4">DSM 45809</strain>
    </source>
</reference>
<feature type="region of interest" description="Disordered" evidence="1">
    <location>
        <begin position="135"/>
        <end position="238"/>
    </location>
</feature>
<dbReference type="AlphaFoldDB" id="A0A7W7M562"/>
<accession>A0A7W7M562</accession>
<dbReference type="Proteomes" id="UP000546162">
    <property type="component" value="Unassembled WGS sequence"/>
</dbReference>
<organism evidence="3 4">
    <name type="scientific">Actinoplanes octamycinicus</name>
    <dbReference type="NCBI Taxonomy" id="135948"/>
    <lineage>
        <taxon>Bacteria</taxon>
        <taxon>Bacillati</taxon>
        <taxon>Actinomycetota</taxon>
        <taxon>Actinomycetes</taxon>
        <taxon>Micromonosporales</taxon>
        <taxon>Micromonosporaceae</taxon>
        <taxon>Actinoplanes</taxon>
    </lineage>
</organism>
<keyword evidence="4" id="KW-1185">Reference proteome</keyword>
<dbReference type="EMBL" id="JACHNB010000001">
    <property type="protein sequence ID" value="MBB4737355.1"/>
    <property type="molecule type" value="Genomic_DNA"/>
</dbReference>
<dbReference type="RefSeq" id="WP_185037775.1">
    <property type="nucleotide sequence ID" value="NZ_BAABFG010000005.1"/>
</dbReference>
<feature type="chain" id="PRO_5038863842" description="Fibronectin type-III domain-containing protein" evidence="2">
    <location>
        <begin position="20"/>
        <end position="238"/>
    </location>
</feature>
<protein>
    <recommendedName>
        <fullName evidence="5">Fibronectin type-III domain-containing protein</fullName>
    </recommendedName>
</protein>
<sequence>MRRRTGAALVAAVAAGAIAAGSGVTAWATWTVSAAPARATVRAERMPVVENLALTVTAGTFRFSWDEARFASGAAVGGYRVLATAGPAETAVCETSTAQLSCAYSPSGRTGGTFVVRALAGSGWVGPASATVSFVPKKDSRTTEPARGAGMTVSSDGPRGSAPEATPGGQAGAGERPIPTSVPTTGPTAGPTTGPARGAAPGATSGPTSEATAPGTATADGPERTEDPGSAEPTVTGG</sequence>
<name>A0A7W7M562_9ACTN</name>
<keyword evidence="2" id="KW-0732">Signal</keyword>
<evidence type="ECO:0000313" key="3">
    <source>
        <dbReference type="EMBL" id="MBB4737355.1"/>
    </source>
</evidence>
<feature type="compositionally biased region" description="Low complexity" evidence="1">
    <location>
        <begin position="179"/>
        <end position="220"/>
    </location>
</feature>
<comment type="caution">
    <text evidence="3">The sequence shown here is derived from an EMBL/GenBank/DDBJ whole genome shotgun (WGS) entry which is preliminary data.</text>
</comment>
<proteinExistence type="predicted"/>
<gene>
    <name evidence="3" type="ORF">BJY16_000814</name>
</gene>
<evidence type="ECO:0000256" key="1">
    <source>
        <dbReference type="SAM" id="MobiDB-lite"/>
    </source>
</evidence>